<dbReference type="AlphaFoldDB" id="A0AAD3HNL3"/>
<dbReference type="EMBL" id="BMAR01000017">
    <property type="protein sequence ID" value="GFR47166.1"/>
    <property type="molecule type" value="Genomic_DNA"/>
</dbReference>
<dbReference type="GO" id="GO:0005634">
    <property type="term" value="C:nucleus"/>
    <property type="evidence" value="ECO:0007669"/>
    <property type="project" value="TreeGrafter"/>
</dbReference>
<dbReference type="GO" id="GO:0005524">
    <property type="term" value="F:ATP binding"/>
    <property type="evidence" value="ECO:0007669"/>
    <property type="project" value="UniProtKB-KW"/>
</dbReference>
<dbReference type="Gene3D" id="3.40.50.300">
    <property type="entry name" value="P-loop containing nucleotide triphosphate hydrolases"/>
    <property type="match status" value="1"/>
</dbReference>
<keyword evidence="3" id="KW-0067">ATP-binding</keyword>
<evidence type="ECO:0000256" key="3">
    <source>
        <dbReference type="ARBA" id="ARBA00022840"/>
    </source>
</evidence>
<keyword evidence="7" id="KW-1185">Reference proteome</keyword>
<feature type="compositionally biased region" description="Polar residues" evidence="4">
    <location>
        <begin position="120"/>
        <end position="133"/>
    </location>
</feature>
<evidence type="ECO:0000313" key="6">
    <source>
        <dbReference type="EMBL" id="GFR47166.1"/>
    </source>
</evidence>
<organism evidence="6 7">
    <name type="scientific">Astrephomene gubernaculifera</name>
    <dbReference type="NCBI Taxonomy" id="47775"/>
    <lineage>
        <taxon>Eukaryota</taxon>
        <taxon>Viridiplantae</taxon>
        <taxon>Chlorophyta</taxon>
        <taxon>core chlorophytes</taxon>
        <taxon>Chlorophyceae</taxon>
        <taxon>CS clade</taxon>
        <taxon>Chlamydomonadales</taxon>
        <taxon>Astrephomenaceae</taxon>
        <taxon>Astrephomene</taxon>
    </lineage>
</organism>
<dbReference type="PANTHER" id="PTHR11472:SF41">
    <property type="entry name" value="ATP-DEPENDENT DNA HELICASE DDX11-RELATED"/>
    <property type="match status" value="1"/>
</dbReference>
<gene>
    <name evidence="6" type="ORF">Agub_g8860</name>
</gene>
<accession>A0AAD3HNL3</accession>
<feature type="domain" description="Helicase ATP-binding" evidence="5">
    <location>
        <begin position="15"/>
        <end position="133"/>
    </location>
</feature>
<keyword evidence="2" id="KW-0378">Hydrolase</keyword>
<evidence type="ECO:0000313" key="7">
    <source>
        <dbReference type="Proteomes" id="UP001054857"/>
    </source>
</evidence>
<sequence length="133" mass="14617">LGRTPGPACKMASHRTEFPEHPYSPYPIQQAFMEALYKTLDNGSIGLFESPTGTGKTISLICGALHWLEDFRQREKEAQAAAAAAAGDDDDPDWLREVHRSTAVAPPPEPHPWLRRRSKSNSGPRVVQAQTLG</sequence>
<dbReference type="InterPro" id="IPR014013">
    <property type="entry name" value="Helic_SF1/SF2_ATP-bd_DinG/Rad3"/>
</dbReference>
<dbReference type="GO" id="GO:0016787">
    <property type="term" value="F:hydrolase activity"/>
    <property type="evidence" value="ECO:0007669"/>
    <property type="project" value="UniProtKB-KW"/>
</dbReference>
<evidence type="ECO:0000256" key="4">
    <source>
        <dbReference type="SAM" id="MobiDB-lite"/>
    </source>
</evidence>
<comment type="caution">
    <text evidence="6">The sequence shown here is derived from an EMBL/GenBank/DDBJ whole genome shotgun (WGS) entry which is preliminary data.</text>
</comment>
<dbReference type="GO" id="GO:0003678">
    <property type="term" value="F:DNA helicase activity"/>
    <property type="evidence" value="ECO:0007669"/>
    <property type="project" value="TreeGrafter"/>
</dbReference>
<evidence type="ECO:0000256" key="2">
    <source>
        <dbReference type="ARBA" id="ARBA00022801"/>
    </source>
</evidence>
<name>A0AAD3HNL3_9CHLO</name>
<protein>
    <recommendedName>
        <fullName evidence="5">Helicase ATP-binding domain-containing protein</fullName>
    </recommendedName>
</protein>
<dbReference type="SUPFAM" id="SSF52540">
    <property type="entry name" value="P-loop containing nucleoside triphosphate hydrolases"/>
    <property type="match status" value="1"/>
</dbReference>
<dbReference type="InterPro" id="IPR027417">
    <property type="entry name" value="P-loop_NTPase"/>
</dbReference>
<dbReference type="Proteomes" id="UP001054857">
    <property type="component" value="Unassembled WGS sequence"/>
</dbReference>
<proteinExistence type="predicted"/>
<feature type="region of interest" description="Disordered" evidence="4">
    <location>
        <begin position="79"/>
        <end position="133"/>
    </location>
</feature>
<dbReference type="PROSITE" id="PS51193">
    <property type="entry name" value="HELICASE_ATP_BIND_2"/>
    <property type="match status" value="1"/>
</dbReference>
<dbReference type="GO" id="GO:0034085">
    <property type="term" value="P:establishment of sister chromatid cohesion"/>
    <property type="evidence" value="ECO:0007669"/>
    <property type="project" value="TreeGrafter"/>
</dbReference>
<feature type="non-terminal residue" evidence="6">
    <location>
        <position position="133"/>
    </location>
</feature>
<dbReference type="InterPro" id="IPR045028">
    <property type="entry name" value="DinG/Rad3-like"/>
</dbReference>
<keyword evidence="1" id="KW-0547">Nucleotide-binding</keyword>
<reference evidence="6 7" key="1">
    <citation type="journal article" date="2021" name="Sci. Rep.">
        <title>Genome sequencing of the multicellular alga Astrephomene provides insights into convergent evolution of germ-soma differentiation.</title>
        <authorList>
            <person name="Yamashita S."/>
            <person name="Yamamoto K."/>
            <person name="Matsuzaki R."/>
            <person name="Suzuki S."/>
            <person name="Yamaguchi H."/>
            <person name="Hirooka S."/>
            <person name="Minakuchi Y."/>
            <person name="Miyagishima S."/>
            <person name="Kawachi M."/>
            <person name="Toyoda A."/>
            <person name="Nozaki H."/>
        </authorList>
    </citation>
    <scope>NUCLEOTIDE SEQUENCE [LARGE SCALE GENOMIC DNA]</scope>
    <source>
        <strain evidence="6 7">NIES-4017</strain>
    </source>
</reference>
<dbReference type="PANTHER" id="PTHR11472">
    <property type="entry name" value="DNA REPAIR DEAD HELICASE RAD3/XP-D SUBFAMILY MEMBER"/>
    <property type="match status" value="1"/>
</dbReference>
<evidence type="ECO:0000259" key="5">
    <source>
        <dbReference type="PROSITE" id="PS51193"/>
    </source>
</evidence>
<evidence type="ECO:0000256" key="1">
    <source>
        <dbReference type="ARBA" id="ARBA00022741"/>
    </source>
</evidence>
<feature type="non-terminal residue" evidence="6">
    <location>
        <position position="1"/>
    </location>
</feature>